<evidence type="ECO:0000256" key="1">
    <source>
        <dbReference type="ARBA" id="ARBA00004123"/>
    </source>
</evidence>
<keyword evidence="7" id="KW-0539">Nucleus</keyword>
<dbReference type="OrthoDB" id="550883at2759"/>
<feature type="compositionally biased region" description="Basic residues" evidence="9">
    <location>
        <begin position="57"/>
        <end position="70"/>
    </location>
</feature>
<keyword evidence="3" id="KW-0346">Stress response</keyword>
<comment type="similarity">
    <text evidence="8">Belongs to the AP2/ERF transcription factor family. ERF subfamily.</text>
</comment>
<evidence type="ECO:0000256" key="4">
    <source>
        <dbReference type="ARBA" id="ARBA00023125"/>
    </source>
</evidence>
<accession>A0A9Q0GHS0</accession>
<keyword evidence="5" id="KW-0010">Activator</keyword>
<dbReference type="CDD" id="cd00018">
    <property type="entry name" value="AP2"/>
    <property type="match status" value="1"/>
</dbReference>
<dbReference type="PANTHER" id="PTHR31241">
    <property type="entry name" value="DEHYDRATION-RESPONSIVE ELEMENT-BINDING PROTEIN 2C"/>
    <property type="match status" value="1"/>
</dbReference>
<keyword evidence="2" id="KW-0805">Transcription regulation</keyword>
<comment type="subcellular location">
    <subcellularLocation>
        <location evidence="1">Nucleus</location>
    </subcellularLocation>
</comment>
<dbReference type="GO" id="GO:0000976">
    <property type="term" value="F:transcription cis-regulatory region binding"/>
    <property type="evidence" value="ECO:0007669"/>
    <property type="project" value="TreeGrafter"/>
</dbReference>
<dbReference type="InterPro" id="IPR001471">
    <property type="entry name" value="AP2/ERF_dom"/>
</dbReference>
<keyword evidence="12" id="KW-1185">Reference proteome</keyword>
<dbReference type="InterPro" id="IPR016177">
    <property type="entry name" value="DNA-bd_dom_sf"/>
</dbReference>
<evidence type="ECO:0000256" key="3">
    <source>
        <dbReference type="ARBA" id="ARBA00023016"/>
    </source>
</evidence>
<evidence type="ECO:0000256" key="5">
    <source>
        <dbReference type="ARBA" id="ARBA00023159"/>
    </source>
</evidence>
<keyword evidence="4" id="KW-0238">DNA-binding</keyword>
<evidence type="ECO:0000256" key="2">
    <source>
        <dbReference type="ARBA" id="ARBA00023015"/>
    </source>
</evidence>
<protein>
    <recommendedName>
        <fullName evidence="10">AP2/ERF domain-containing protein</fullName>
    </recommendedName>
</protein>
<proteinExistence type="inferred from homology"/>
<name>A0A9Q0GHS0_9ROSI</name>
<evidence type="ECO:0000313" key="11">
    <source>
        <dbReference type="EMBL" id="KAJ4850285.1"/>
    </source>
</evidence>
<dbReference type="SUPFAM" id="SSF54171">
    <property type="entry name" value="DNA-binding domain"/>
    <property type="match status" value="1"/>
</dbReference>
<dbReference type="EMBL" id="JAKUCV010000378">
    <property type="protein sequence ID" value="KAJ4850285.1"/>
    <property type="molecule type" value="Genomic_DNA"/>
</dbReference>
<dbReference type="AlphaFoldDB" id="A0A9Q0GHS0"/>
<dbReference type="GO" id="GO:0003700">
    <property type="term" value="F:DNA-binding transcription factor activity"/>
    <property type="evidence" value="ECO:0007669"/>
    <property type="project" value="InterPro"/>
</dbReference>
<dbReference type="SMART" id="SM00380">
    <property type="entry name" value="AP2"/>
    <property type="match status" value="1"/>
</dbReference>
<comment type="caution">
    <text evidence="11">The sequence shown here is derived from an EMBL/GenBank/DDBJ whole genome shotgun (WGS) entry which is preliminary data.</text>
</comment>
<evidence type="ECO:0000256" key="8">
    <source>
        <dbReference type="ARBA" id="ARBA00024343"/>
    </source>
</evidence>
<dbReference type="PANTHER" id="PTHR31241:SF62">
    <property type="entry name" value="DEHYDRATION-RESPONSIVE ELEMENT-BINDING PROTEIN 2D"/>
    <property type="match status" value="1"/>
</dbReference>
<dbReference type="GO" id="GO:0006950">
    <property type="term" value="P:response to stress"/>
    <property type="evidence" value="ECO:0007669"/>
    <property type="project" value="TreeGrafter"/>
</dbReference>
<sequence>MGSFELSPATSPTTPVPQPFSSSKKRKRRDGGLSVAETIKKWQQLNSASREADNKPVRRVPAKGSRKGCMKGKGGPDNLRSNYRGVRQRTWGKWVAEIREPNRGPRLWLGTFATAHEAALAYDQAARAMYGPYARLNLPHIDAYNLPTSPNEETATSLPACSSVTSLGEVECELPTTTSDFTLLSRDQESTSLCNEHEDYTWLPREDESTSLPKEQDFTSLDEVGACSGPVNSGFREPSNWAAAGGESNEPSVEDYDWSCLMQNLSADEMFSVDEILGAING</sequence>
<dbReference type="FunFam" id="3.30.730.10:FF:000001">
    <property type="entry name" value="Ethylene-responsive transcription factor 2"/>
    <property type="match status" value="1"/>
</dbReference>
<dbReference type="Proteomes" id="UP001141552">
    <property type="component" value="Unassembled WGS sequence"/>
</dbReference>
<evidence type="ECO:0000313" key="12">
    <source>
        <dbReference type="Proteomes" id="UP001141552"/>
    </source>
</evidence>
<gene>
    <name evidence="11" type="ORF">Tsubulata_019911</name>
</gene>
<evidence type="ECO:0000259" key="10">
    <source>
        <dbReference type="PROSITE" id="PS51032"/>
    </source>
</evidence>
<feature type="domain" description="AP2/ERF" evidence="10">
    <location>
        <begin position="82"/>
        <end position="139"/>
    </location>
</feature>
<dbReference type="InterPro" id="IPR036955">
    <property type="entry name" value="AP2/ERF_dom_sf"/>
</dbReference>
<evidence type="ECO:0000256" key="6">
    <source>
        <dbReference type="ARBA" id="ARBA00023163"/>
    </source>
</evidence>
<organism evidence="11 12">
    <name type="scientific">Turnera subulata</name>
    <dbReference type="NCBI Taxonomy" id="218843"/>
    <lineage>
        <taxon>Eukaryota</taxon>
        <taxon>Viridiplantae</taxon>
        <taxon>Streptophyta</taxon>
        <taxon>Embryophyta</taxon>
        <taxon>Tracheophyta</taxon>
        <taxon>Spermatophyta</taxon>
        <taxon>Magnoliopsida</taxon>
        <taxon>eudicotyledons</taxon>
        <taxon>Gunneridae</taxon>
        <taxon>Pentapetalae</taxon>
        <taxon>rosids</taxon>
        <taxon>fabids</taxon>
        <taxon>Malpighiales</taxon>
        <taxon>Passifloraceae</taxon>
        <taxon>Turnera</taxon>
    </lineage>
</organism>
<evidence type="ECO:0000256" key="9">
    <source>
        <dbReference type="SAM" id="MobiDB-lite"/>
    </source>
</evidence>
<dbReference type="Gene3D" id="3.30.730.10">
    <property type="entry name" value="AP2/ERF domain"/>
    <property type="match status" value="1"/>
</dbReference>
<dbReference type="GO" id="GO:0045893">
    <property type="term" value="P:positive regulation of DNA-templated transcription"/>
    <property type="evidence" value="ECO:0007669"/>
    <property type="project" value="TreeGrafter"/>
</dbReference>
<dbReference type="PROSITE" id="PS51032">
    <property type="entry name" value="AP2_ERF"/>
    <property type="match status" value="1"/>
</dbReference>
<keyword evidence="6" id="KW-0804">Transcription</keyword>
<reference evidence="11" key="1">
    <citation type="submission" date="2022-02" db="EMBL/GenBank/DDBJ databases">
        <authorList>
            <person name="Henning P.M."/>
            <person name="McCubbin A.G."/>
            <person name="Shore J.S."/>
        </authorList>
    </citation>
    <scope>NUCLEOTIDE SEQUENCE</scope>
    <source>
        <strain evidence="11">F60SS</strain>
        <tissue evidence="11">Leaves</tissue>
    </source>
</reference>
<dbReference type="PRINTS" id="PR00367">
    <property type="entry name" value="ETHRSPELEMNT"/>
</dbReference>
<dbReference type="Pfam" id="PF00847">
    <property type="entry name" value="AP2"/>
    <property type="match status" value="1"/>
</dbReference>
<reference evidence="11" key="2">
    <citation type="journal article" date="2023" name="Plants (Basel)">
        <title>Annotation of the Turnera subulata (Passifloraceae) Draft Genome Reveals the S-Locus Evolved after the Divergence of Turneroideae from Passifloroideae in a Stepwise Manner.</title>
        <authorList>
            <person name="Henning P.M."/>
            <person name="Roalson E.H."/>
            <person name="Mir W."/>
            <person name="McCubbin A.G."/>
            <person name="Shore J.S."/>
        </authorList>
    </citation>
    <scope>NUCLEOTIDE SEQUENCE</scope>
    <source>
        <strain evidence="11">F60SS</strain>
    </source>
</reference>
<evidence type="ECO:0000256" key="7">
    <source>
        <dbReference type="ARBA" id="ARBA00023242"/>
    </source>
</evidence>
<feature type="region of interest" description="Disordered" evidence="9">
    <location>
        <begin position="1"/>
        <end position="81"/>
    </location>
</feature>
<dbReference type="GO" id="GO:0005634">
    <property type="term" value="C:nucleus"/>
    <property type="evidence" value="ECO:0007669"/>
    <property type="project" value="UniProtKB-SubCell"/>
</dbReference>